<dbReference type="AlphaFoldDB" id="A0A3D9KE59"/>
<protein>
    <submittedName>
        <fullName evidence="2">Uncharacterized protein</fullName>
    </submittedName>
</protein>
<dbReference type="EMBL" id="QRDZ01000007">
    <property type="protein sequence ID" value="RED84097.1"/>
    <property type="molecule type" value="Genomic_DNA"/>
</dbReference>
<proteinExistence type="predicted"/>
<organism evidence="2 3">
    <name type="scientific">Cohnella phaseoli</name>
    <dbReference type="NCBI Taxonomy" id="456490"/>
    <lineage>
        <taxon>Bacteria</taxon>
        <taxon>Bacillati</taxon>
        <taxon>Bacillota</taxon>
        <taxon>Bacilli</taxon>
        <taxon>Bacillales</taxon>
        <taxon>Paenibacillaceae</taxon>
        <taxon>Cohnella</taxon>
    </lineage>
</organism>
<gene>
    <name evidence="2" type="ORF">DFP98_107205</name>
</gene>
<evidence type="ECO:0000313" key="3">
    <source>
        <dbReference type="Proteomes" id="UP000256977"/>
    </source>
</evidence>
<keyword evidence="1" id="KW-0175">Coiled coil</keyword>
<evidence type="ECO:0000313" key="2">
    <source>
        <dbReference type="EMBL" id="RED84097.1"/>
    </source>
</evidence>
<keyword evidence="3" id="KW-1185">Reference proteome</keyword>
<sequence length="288" mass="32991">MIRLEPNAEAAFLQQSHQERQLDALGELSRSRRLELHRLKRMAEEMDRDAAARREAVREKQREIEALRLQVQSLSQLLESRTARVSYDSDYRQRRQYYMEASRRIDPATSQASEMLRLRASHKGVVVAPDGLRFSDGRVSALLKGLANEGFVCLTYVDRGNRSSGTDMPDGYYEFEDEAALLGWLIERKIAPTILCTWVLQAAWFDLLPAKTIWYDLCEHEDLLWGMDASARLKHYELLKEAGLVTYSDKRWRPYAAARKDAFALESGVIAAMLPTLSAQLEVRKHAG</sequence>
<accession>A0A3D9KE59</accession>
<comment type="caution">
    <text evidence="2">The sequence shown here is derived from an EMBL/GenBank/DDBJ whole genome shotgun (WGS) entry which is preliminary data.</text>
</comment>
<dbReference type="Proteomes" id="UP000256977">
    <property type="component" value="Unassembled WGS sequence"/>
</dbReference>
<dbReference type="OrthoDB" id="9846873at2"/>
<name>A0A3D9KE59_9BACL</name>
<reference evidence="2 3" key="1">
    <citation type="submission" date="2018-07" db="EMBL/GenBank/DDBJ databases">
        <title>Genomic Encyclopedia of Type Strains, Phase III (KMG-III): the genomes of soil and plant-associated and newly described type strains.</title>
        <authorList>
            <person name="Whitman W."/>
        </authorList>
    </citation>
    <scope>NUCLEOTIDE SEQUENCE [LARGE SCALE GENOMIC DNA]</scope>
    <source>
        <strain evidence="2 3">CECT 7287</strain>
    </source>
</reference>
<dbReference type="RefSeq" id="WP_116060720.1">
    <property type="nucleotide sequence ID" value="NZ_QRDZ01000007.1"/>
</dbReference>
<feature type="coiled-coil region" evidence="1">
    <location>
        <begin position="50"/>
        <end position="77"/>
    </location>
</feature>
<evidence type="ECO:0000256" key="1">
    <source>
        <dbReference type="SAM" id="Coils"/>
    </source>
</evidence>